<dbReference type="KEGG" id="manr:MPAN_001060"/>
<name>A0A7U9TKD3_9MOLU</name>
<accession>A0A7U9TKD3</accession>
<gene>
    <name evidence="1" type="ORF">MPAN_001060</name>
</gene>
<reference evidence="1" key="1">
    <citation type="submission" date="2021-01" db="EMBL/GenBank/DDBJ databases">
        <title>Draft genome sequence of Acholeplasmataceae bacterium strain Mahy22.</title>
        <authorList>
            <person name="Watanabe M."/>
            <person name="Kojima H."/>
            <person name="Fukui M."/>
        </authorList>
    </citation>
    <scope>NUCLEOTIDE SEQUENCE</scope>
    <source>
        <strain evidence="1">Mahy22</strain>
    </source>
</reference>
<evidence type="ECO:0000313" key="1">
    <source>
        <dbReference type="EMBL" id="BCR35213.1"/>
    </source>
</evidence>
<keyword evidence="2" id="KW-1185">Reference proteome</keyword>
<dbReference type="Proteomes" id="UP000620133">
    <property type="component" value="Chromosome"/>
</dbReference>
<dbReference type="EMBL" id="AP024412">
    <property type="protein sequence ID" value="BCR35213.1"/>
    <property type="molecule type" value="Genomic_DNA"/>
</dbReference>
<dbReference type="RefSeq" id="WP_176239087.1">
    <property type="nucleotide sequence ID" value="NZ_AP024412.1"/>
</dbReference>
<proteinExistence type="predicted"/>
<evidence type="ECO:0000313" key="2">
    <source>
        <dbReference type="Proteomes" id="UP000620133"/>
    </source>
</evidence>
<protein>
    <submittedName>
        <fullName evidence="1">Uncharacterized protein</fullName>
    </submittedName>
</protein>
<sequence>MKAYFNYLTKTKWLQTMVMALIPTFIFVLTLILNNRTYPPTNSSRFSNDFGMSVIYISIVLIIIVIFRFSSLRNPKEVDLYYALPISRKKLYLVHLLFGFVQLLIVWTIMFILGFITILILSNGYYREGFFFLLYFIVIFYLVILYGITSFVFLRANTIFDGITFILLFHILFLFISLFFSNNLIGIFMSFGLNPFYSLGRWTTYLLSMTAHTPSNSATEYFVRALPSVITNTLVFMGLATFCYIYNYKMIEQEKTENIGQISDSKFGYRLYIPLSIIFGVSTVSLFGGIIIWLINGILVSAGFIGFFIFRRTAKIKLIDVGYILVSVIIGIILGILIN</sequence>
<dbReference type="AlphaFoldDB" id="A0A7U9TKD3"/>
<organism evidence="1 2">
    <name type="scientific">Mariniplasma anaerobium</name>
    <dbReference type="NCBI Taxonomy" id="2735436"/>
    <lineage>
        <taxon>Bacteria</taxon>
        <taxon>Bacillati</taxon>
        <taxon>Mycoplasmatota</taxon>
        <taxon>Mollicutes</taxon>
        <taxon>Acholeplasmatales</taxon>
        <taxon>Acholeplasmataceae</taxon>
        <taxon>Mariniplasma</taxon>
    </lineage>
</organism>